<dbReference type="NCBIfam" id="TIGR02866">
    <property type="entry name" value="CoxB"/>
    <property type="match status" value="1"/>
</dbReference>
<comment type="function">
    <text evidence="15 20">Subunits I and II form the functional core of the enzyme complex. Electrons originating in cytochrome c are transferred via heme a and Cu(A) to the binuclear center formed by heme a3 and Cu(B).</text>
</comment>
<dbReference type="Gene3D" id="1.10.287.90">
    <property type="match status" value="1"/>
</dbReference>
<evidence type="ECO:0000256" key="16">
    <source>
        <dbReference type="ARBA" id="ARBA00047816"/>
    </source>
</evidence>
<keyword evidence="9" id="KW-1278">Translocase</keyword>
<comment type="catalytic activity">
    <reaction evidence="16 20">
        <text>4 Fe(II)-[cytochrome c] + O2 + 8 H(+)(in) = 4 Fe(III)-[cytochrome c] + 2 H2O + 4 H(+)(out)</text>
        <dbReference type="Rhea" id="RHEA:11436"/>
        <dbReference type="Rhea" id="RHEA-COMP:10350"/>
        <dbReference type="Rhea" id="RHEA-COMP:14399"/>
        <dbReference type="ChEBI" id="CHEBI:15377"/>
        <dbReference type="ChEBI" id="CHEBI:15378"/>
        <dbReference type="ChEBI" id="CHEBI:15379"/>
        <dbReference type="ChEBI" id="CHEBI:29033"/>
        <dbReference type="ChEBI" id="CHEBI:29034"/>
        <dbReference type="EC" id="7.1.1.9"/>
    </reaction>
</comment>
<dbReference type="Gene3D" id="1.10.760.10">
    <property type="entry name" value="Cytochrome c-like domain"/>
    <property type="match status" value="1"/>
</dbReference>
<dbReference type="PROSITE" id="PS51007">
    <property type="entry name" value="CYTC"/>
    <property type="match status" value="1"/>
</dbReference>
<evidence type="ECO:0000256" key="2">
    <source>
        <dbReference type="ARBA" id="ARBA00004418"/>
    </source>
</evidence>
<dbReference type="SUPFAM" id="SSF49503">
    <property type="entry name" value="Cupredoxins"/>
    <property type="match status" value="1"/>
</dbReference>
<organism evidence="27 28">
    <name type="scientific">Paraburkholderia acidisoli</name>
    <dbReference type="NCBI Taxonomy" id="2571748"/>
    <lineage>
        <taxon>Bacteria</taxon>
        <taxon>Pseudomonadati</taxon>
        <taxon>Pseudomonadota</taxon>
        <taxon>Betaproteobacteria</taxon>
        <taxon>Burkholderiales</taxon>
        <taxon>Burkholderiaceae</taxon>
        <taxon>Paraburkholderia</taxon>
    </lineage>
</organism>
<evidence type="ECO:0000259" key="26">
    <source>
        <dbReference type="PROSITE" id="PS51123"/>
    </source>
</evidence>
<dbReference type="InterPro" id="IPR001505">
    <property type="entry name" value="Copper_CuA"/>
</dbReference>
<dbReference type="AlphaFoldDB" id="A0A7Z2GER8"/>
<keyword evidence="10 19" id="KW-0249">Electron transport</keyword>
<dbReference type="SUPFAM" id="SSF46626">
    <property type="entry name" value="Cytochrome c"/>
    <property type="match status" value="1"/>
</dbReference>
<proteinExistence type="inferred from homology"/>
<dbReference type="InterPro" id="IPR036257">
    <property type="entry name" value="Cyt_c_oxidase_su2_TM_sf"/>
</dbReference>
<dbReference type="InterPro" id="IPR036737">
    <property type="entry name" value="OmpA-like_sf"/>
</dbReference>
<dbReference type="InterPro" id="IPR002429">
    <property type="entry name" value="CcO_II-like_C"/>
</dbReference>
<keyword evidence="27" id="KW-0560">Oxidoreductase</keyword>
<dbReference type="InterPro" id="IPR006664">
    <property type="entry name" value="OMP_bac"/>
</dbReference>
<evidence type="ECO:0000256" key="10">
    <source>
        <dbReference type="ARBA" id="ARBA00022982"/>
    </source>
</evidence>
<feature type="compositionally biased region" description="Low complexity" evidence="21">
    <location>
        <begin position="402"/>
        <end position="415"/>
    </location>
</feature>
<dbReference type="GO" id="GO:0005886">
    <property type="term" value="C:plasma membrane"/>
    <property type="evidence" value="ECO:0007669"/>
    <property type="project" value="UniProtKB-SubCell"/>
</dbReference>
<dbReference type="GO" id="GO:0004129">
    <property type="term" value="F:cytochrome-c oxidase activity"/>
    <property type="evidence" value="ECO:0007669"/>
    <property type="project" value="UniProtKB-EC"/>
</dbReference>
<dbReference type="PROSITE" id="PS50999">
    <property type="entry name" value="COX2_TM"/>
    <property type="match status" value="1"/>
</dbReference>
<evidence type="ECO:0000256" key="21">
    <source>
        <dbReference type="SAM" id="MobiDB-lite"/>
    </source>
</evidence>
<evidence type="ECO:0000256" key="8">
    <source>
        <dbReference type="ARBA" id="ARBA00022723"/>
    </source>
</evidence>
<dbReference type="Pfam" id="PF13442">
    <property type="entry name" value="Cytochrome_CBB3"/>
    <property type="match status" value="1"/>
</dbReference>
<evidence type="ECO:0000256" key="9">
    <source>
        <dbReference type="ARBA" id="ARBA00022967"/>
    </source>
</evidence>
<dbReference type="RefSeq" id="WP_158948013.1">
    <property type="nucleotide sequence ID" value="NZ_CP046913.1"/>
</dbReference>
<dbReference type="PROSITE" id="PS51123">
    <property type="entry name" value="OMPA_2"/>
    <property type="match status" value="1"/>
</dbReference>
<accession>A0A7Z2GER8</accession>
<evidence type="ECO:0000313" key="28">
    <source>
        <dbReference type="Proteomes" id="UP000433577"/>
    </source>
</evidence>
<evidence type="ECO:0000256" key="20">
    <source>
        <dbReference type="RuleBase" id="RU004024"/>
    </source>
</evidence>
<dbReference type="SUPFAM" id="SSF103088">
    <property type="entry name" value="OmpA-like"/>
    <property type="match status" value="1"/>
</dbReference>
<dbReference type="GO" id="GO:0042597">
    <property type="term" value="C:periplasmic space"/>
    <property type="evidence" value="ECO:0007669"/>
    <property type="project" value="UniProtKB-SubCell"/>
</dbReference>
<name>A0A7Z2GER8_9BURK</name>
<evidence type="ECO:0000256" key="5">
    <source>
        <dbReference type="ARBA" id="ARBA00022617"/>
    </source>
</evidence>
<feature type="domain" description="Cytochrome oxidase subunit II transmembrane region profile" evidence="24">
    <location>
        <begin position="40"/>
        <end position="135"/>
    </location>
</feature>
<dbReference type="InterPro" id="IPR014222">
    <property type="entry name" value="Cyt_c_oxidase_su2"/>
</dbReference>
<dbReference type="OrthoDB" id="9781261at2"/>
<dbReference type="PRINTS" id="PR01166">
    <property type="entry name" value="CYCOXIDASEII"/>
</dbReference>
<feature type="domain" description="OmpA-like" evidence="26">
    <location>
        <begin position="466"/>
        <end position="575"/>
    </location>
</feature>
<dbReference type="InterPro" id="IPR036909">
    <property type="entry name" value="Cyt_c-like_dom_sf"/>
</dbReference>
<dbReference type="Gene3D" id="3.30.1330.60">
    <property type="entry name" value="OmpA-like domain"/>
    <property type="match status" value="1"/>
</dbReference>
<reference evidence="27 28" key="1">
    <citation type="submission" date="2019-12" db="EMBL/GenBank/DDBJ databases">
        <title>Paraburkholderia acidiphila 7Q-K02 sp. nov and Paraburkholderia acidisoli DHF22 sp. nov., two strains isolated from forest soil.</title>
        <authorList>
            <person name="Gao Z."/>
            <person name="Qiu L."/>
        </authorList>
    </citation>
    <scope>NUCLEOTIDE SEQUENCE [LARGE SCALE GENOMIC DNA]</scope>
    <source>
        <strain evidence="27 28">DHF22</strain>
    </source>
</reference>
<dbReference type="SUPFAM" id="SSF81464">
    <property type="entry name" value="Cytochrome c oxidase subunit II-like, transmembrane region"/>
    <property type="match status" value="1"/>
</dbReference>
<evidence type="ECO:0000256" key="6">
    <source>
        <dbReference type="ARBA" id="ARBA00022660"/>
    </source>
</evidence>
<evidence type="ECO:0000313" key="27">
    <source>
        <dbReference type="EMBL" id="QGZ60467.1"/>
    </source>
</evidence>
<dbReference type="Pfam" id="PF02790">
    <property type="entry name" value="COX2_TM"/>
    <property type="match status" value="1"/>
</dbReference>
<evidence type="ECO:0000256" key="4">
    <source>
        <dbReference type="ARBA" id="ARBA00022448"/>
    </source>
</evidence>
<feature type="domain" description="Cytochrome c" evidence="25">
    <location>
        <begin position="296"/>
        <end position="373"/>
    </location>
</feature>
<feature type="compositionally biased region" description="Basic and acidic residues" evidence="21">
    <location>
        <begin position="390"/>
        <end position="399"/>
    </location>
</feature>
<dbReference type="KEGG" id="pacs:FAZ98_01235"/>
<evidence type="ECO:0000256" key="14">
    <source>
        <dbReference type="ARBA" id="ARBA00023136"/>
    </source>
</evidence>
<dbReference type="PANTHER" id="PTHR22888:SF9">
    <property type="entry name" value="CYTOCHROME C OXIDASE SUBUNIT 2"/>
    <property type="match status" value="1"/>
</dbReference>
<dbReference type="PANTHER" id="PTHR22888">
    <property type="entry name" value="CYTOCHROME C OXIDASE, SUBUNIT II"/>
    <property type="match status" value="1"/>
</dbReference>
<feature type="domain" description="Cytochrome oxidase subunit II copper A binding" evidence="23">
    <location>
        <begin position="136"/>
        <end position="276"/>
    </location>
</feature>
<keyword evidence="4 19" id="KW-0813">Transport</keyword>
<dbReference type="Proteomes" id="UP000433577">
    <property type="component" value="Chromosome 1"/>
</dbReference>
<dbReference type="InterPro" id="IPR045187">
    <property type="entry name" value="CcO_II"/>
</dbReference>
<comment type="similarity">
    <text evidence="3 19">Belongs to the cytochrome c oxidase subunit 2 family.</text>
</comment>
<keyword evidence="8 17" id="KW-0479">Metal-binding</keyword>
<keyword evidence="28" id="KW-1185">Reference proteome</keyword>
<feature type="transmembrane region" description="Helical" evidence="22">
    <location>
        <begin position="59"/>
        <end position="86"/>
    </location>
</feature>
<dbReference type="GO" id="GO:0016491">
    <property type="term" value="F:oxidoreductase activity"/>
    <property type="evidence" value="ECO:0007669"/>
    <property type="project" value="UniProtKB-KW"/>
</dbReference>
<dbReference type="PROSITE" id="PS50857">
    <property type="entry name" value="COX2_CUA"/>
    <property type="match status" value="1"/>
</dbReference>
<evidence type="ECO:0000256" key="13">
    <source>
        <dbReference type="ARBA" id="ARBA00023008"/>
    </source>
</evidence>
<evidence type="ECO:0000256" key="3">
    <source>
        <dbReference type="ARBA" id="ARBA00007866"/>
    </source>
</evidence>
<feature type="transmembrane region" description="Helical" evidence="22">
    <location>
        <begin position="107"/>
        <end position="125"/>
    </location>
</feature>
<evidence type="ECO:0000256" key="15">
    <source>
        <dbReference type="ARBA" id="ARBA00024688"/>
    </source>
</evidence>
<keyword evidence="7 19" id="KW-0812">Transmembrane</keyword>
<evidence type="ECO:0000259" key="25">
    <source>
        <dbReference type="PROSITE" id="PS51007"/>
    </source>
</evidence>
<dbReference type="Gene3D" id="2.60.40.420">
    <property type="entry name" value="Cupredoxins - blue copper proteins"/>
    <property type="match status" value="1"/>
</dbReference>
<evidence type="ECO:0000256" key="17">
    <source>
        <dbReference type="PROSITE-ProRule" id="PRU00433"/>
    </source>
</evidence>
<evidence type="ECO:0000256" key="19">
    <source>
        <dbReference type="RuleBase" id="RU000456"/>
    </source>
</evidence>
<dbReference type="GO" id="GO:0042773">
    <property type="term" value="P:ATP synthesis coupled electron transport"/>
    <property type="evidence" value="ECO:0007669"/>
    <property type="project" value="TreeGrafter"/>
</dbReference>
<dbReference type="GO" id="GO:0020037">
    <property type="term" value="F:heme binding"/>
    <property type="evidence" value="ECO:0007669"/>
    <property type="project" value="InterPro"/>
</dbReference>
<dbReference type="GO" id="GO:0005507">
    <property type="term" value="F:copper ion binding"/>
    <property type="evidence" value="ECO:0007669"/>
    <property type="project" value="InterPro"/>
</dbReference>
<keyword evidence="6 19" id="KW-0679">Respiratory chain</keyword>
<sequence>MEIMGKEAMKTIKRALMGVLACSGFFVAGAALAVGDSPGGPAVNEINLQPPVTRIAEELYSLHTMMLILCTVIFIGVFGVMFYSIFAHRKSKGHQAAHFHESTTVEIIWTIVPFVIVVLMALPATKAVVAMKDTSNADLTVKVTGYQWKWGYDYVKGPGEGISFLSTLTTPRSEVNGEAPITDTYLQEVDNPLVVPVNKKIRIITTANDVVHSWYVPAFGVKQDAIPGFVRDTWFKADKVGTYRGFCTELCGKEHAYMPVVVEVLSDDDYAKWVQTQKAKLAAAADDPNKTYTLAELKERGEKVYTSNCAVCHQPTGKGAGAFPALDGSKVANGPIAEHVSIVLHGKNAMPSWAPTLNDVEIASVITYERNSWGNHTGDVLQPRQVADARNGKMPEGGDHTAGAAGAPGGADQASGAAAASDAAGASGAAASSGASGADAGAASAPAANTAANSAAASGAGEASGAAQASASLPASVYFAVGKATLPADAKSAIQAAADYAKAHPDAKFTLSGFTDASGKANANADLAKRRAQAVRDALKAAGIAEDHIVLKKPETITGGTDAKEARRVEISPAA</sequence>
<dbReference type="InterPro" id="IPR008972">
    <property type="entry name" value="Cupredoxin"/>
</dbReference>
<keyword evidence="11 22" id="KW-1133">Transmembrane helix</keyword>
<evidence type="ECO:0000256" key="7">
    <source>
        <dbReference type="ARBA" id="ARBA00022692"/>
    </source>
</evidence>
<comment type="cofactor">
    <cofactor evidence="20">
        <name>Cu cation</name>
        <dbReference type="ChEBI" id="CHEBI:23378"/>
    </cofactor>
    <text evidence="20">Binds a copper A center.</text>
</comment>
<dbReference type="InterPro" id="IPR006665">
    <property type="entry name" value="OmpA-like"/>
</dbReference>
<dbReference type="InterPro" id="IPR011759">
    <property type="entry name" value="Cyt_c_oxidase_su2_TM_dom"/>
</dbReference>
<keyword evidence="13 20" id="KW-0186">Copper</keyword>
<dbReference type="EC" id="7.1.1.9" evidence="20"/>
<dbReference type="PRINTS" id="PR01021">
    <property type="entry name" value="OMPADOMAIN"/>
</dbReference>
<evidence type="ECO:0000256" key="18">
    <source>
        <dbReference type="PROSITE-ProRule" id="PRU00473"/>
    </source>
</evidence>
<evidence type="ECO:0000259" key="23">
    <source>
        <dbReference type="PROSITE" id="PS50857"/>
    </source>
</evidence>
<dbReference type="CDD" id="cd07185">
    <property type="entry name" value="OmpA_C-like"/>
    <property type="match status" value="1"/>
</dbReference>
<dbReference type="EMBL" id="CP046913">
    <property type="protein sequence ID" value="QGZ60467.1"/>
    <property type="molecule type" value="Genomic_DNA"/>
</dbReference>
<evidence type="ECO:0000256" key="1">
    <source>
        <dbReference type="ARBA" id="ARBA00004141"/>
    </source>
</evidence>
<evidence type="ECO:0000256" key="12">
    <source>
        <dbReference type="ARBA" id="ARBA00023004"/>
    </source>
</evidence>
<keyword evidence="14 18" id="KW-0472">Membrane</keyword>
<keyword evidence="12 17" id="KW-0408">Iron</keyword>
<evidence type="ECO:0000259" key="24">
    <source>
        <dbReference type="PROSITE" id="PS50999"/>
    </source>
</evidence>
<feature type="region of interest" description="Disordered" evidence="21">
    <location>
        <begin position="389"/>
        <end position="415"/>
    </location>
</feature>
<dbReference type="Pfam" id="PF00691">
    <property type="entry name" value="OmpA"/>
    <property type="match status" value="1"/>
</dbReference>
<protein>
    <recommendedName>
        <fullName evidence="20">Cytochrome c oxidase subunit 2</fullName>
        <ecNumber evidence="20">7.1.1.9</ecNumber>
    </recommendedName>
</protein>
<dbReference type="Pfam" id="PF00116">
    <property type="entry name" value="COX2"/>
    <property type="match status" value="1"/>
</dbReference>
<dbReference type="PROSITE" id="PS00078">
    <property type="entry name" value="COX2"/>
    <property type="match status" value="1"/>
</dbReference>
<gene>
    <name evidence="27" type="primary">coxB</name>
    <name evidence="27" type="ORF">FAZ98_01235</name>
</gene>
<comment type="subcellular location">
    <subcellularLocation>
        <location evidence="19">Cell membrane</location>
        <topology evidence="19">Multi-pass membrane protein</topology>
    </subcellularLocation>
    <subcellularLocation>
        <location evidence="1">Membrane</location>
        <topology evidence="1">Multi-pass membrane protein</topology>
    </subcellularLocation>
    <subcellularLocation>
        <location evidence="2">Periplasm</location>
    </subcellularLocation>
</comment>
<keyword evidence="5 17" id="KW-0349">Heme</keyword>
<dbReference type="InterPro" id="IPR009056">
    <property type="entry name" value="Cyt_c-like_dom"/>
</dbReference>
<evidence type="ECO:0000256" key="11">
    <source>
        <dbReference type="ARBA" id="ARBA00022989"/>
    </source>
</evidence>
<evidence type="ECO:0000256" key="22">
    <source>
        <dbReference type="SAM" id="Phobius"/>
    </source>
</evidence>